<dbReference type="InterPro" id="IPR016032">
    <property type="entry name" value="Sig_transdc_resp-reg_C-effctor"/>
</dbReference>
<accession>A0A1H9J613</accession>
<dbReference type="STRING" id="65499.SAMN04488000_104471"/>
<dbReference type="Proteomes" id="UP000199503">
    <property type="component" value="Unassembled WGS sequence"/>
</dbReference>
<dbReference type="RefSeq" id="WP_218159616.1">
    <property type="nucleotide sequence ID" value="NZ_FOFV01000004.1"/>
</dbReference>
<keyword evidence="3" id="KW-0804">Transcription</keyword>
<organism evidence="5 6">
    <name type="scientific">Lentzea albida</name>
    <dbReference type="NCBI Taxonomy" id="65499"/>
    <lineage>
        <taxon>Bacteria</taxon>
        <taxon>Bacillati</taxon>
        <taxon>Actinomycetota</taxon>
        <taxon>Actinomycetes</taxon>
        <taxon>Pseudonocardiales</taxon>
        <taxon>Pseudonocardiaceae</taxon>
        <taxon>Lentzea</taxon>
    </lineage>
</organism>
<protein>
    <submittedName>
        <fullName evidence="5">Regulatory protein, luxR family</fullName>
    </submittedName>
</protein>
<dbReference type="AlphaFoldDB" id="A0A1H9J613"/>
<dbReference type="PANTHER" id="PTHR44688:SF16">
    <property type="entry name" value="DNA-BINDING TRANSCRIPTIONAL ACTIVATOR DEVR_DOSR"/>
    <property type="match status" value="1"/>
</dbReference>
<dbReference type="GO" id="GO:0003677">
    <property type="term" value="F:DNA binding"/>
    <property type="evidence" value="ECO:0007669"/>
    <property type="project" value="UniProtKB-KW"/>
</dbReference>
<dbReference type="InterPro" id="IPR000792">
    <property type="entry name" value="Tscrpt_reg_LuxR_C"/>
</dbReference>
<dbReference type="Gene3D" id="1.10.10.10">
    <property type="entry name" value="Winged helix-like DNA-binding domain superfamily/Winged helix DNA-binding domain"/>
    <property type="match status" value="1"/>
</dbReference>
<evidence type="ECO:0000313" key="5">
    <source>
        <dbReference type="EMBL" id="SEQ82169.1"/>
    </source>
</evidence>
<feature type="domain" description="HTH luxR-type" evidence="4">
    <location>
        <begin position="9"/>
        <end position="74"/>
    </location>
</feature>
<reference evidence="6" key="1">
    <citation type="submission" date="2016-10" db="EMBL/GenBank/DDBJ databases">
        <authorList>
            <person name="Varghese N."/>
            <person name="Submissions S."/>
        </authorList>
    </citation>
    <scope>NUCLEOTIDE SEQUENCE [LARGE SCALE GENOMIC DNA]</scope>
    <source>
        <strain evidence="6">DSM 44437</strain>
    </source>
</reference>
<dbReference type="PROSITE" id="PS50043">
    <property type="entry name" value="HTH_LUXR_2"/>
    <property type="match status" value="1"/>
</dbReference>
<keyword evidence="1" id="KW-0805">Transcription regulation</keyword>
<gene>
    <name evidence="5" type="ORF">SAMN04488000_104471</name>
</gene>
<dbReference type="SUPFAM" id="SSF46894">
    <property type="entry name" value="C-terminal effector domain of the bipartite response regulators"/>
    <property type="match status" value="1"/>
</dbReference>
<proteinExistence type="predicted"/>
<evidence type="ECO:0000256" key="3">
    <source>
        <dbReference type="ARBA" id="ARBA00023163"/>
    </source>
</evidence>
<dbReference type="SMART" id="SM00421">
    <property type="entry name" value="HTH_LUXR"/>
    <property type="match status" value="1"/>
</dbReference>
<evidence type="ECO:0000313" key="6">
    <source>
        <dbReference type="Proteomes" id="UP000199503"/>
    </source>
</evidence>
<dbReference type="GO" id="GO:0006355">
    <property type="term" value="P:regulation of DNA-templated transcription"/>
    <property type="evidence" value="ECO:0007669"/>
    <property type="project" value="InterPro"/>
</dbReference>
<dbReference type="EMBL" id="FOFV01000004">
    <property type="protein sequence ID" value="SEQ82169.1"/>
    <property type="molecule type" value="Genomic_DNA"/>
</dbReference>
<dbReference type="CDD" id="cd06170">
    <property type="entry name" value="LuxR_C_like"/>
    <property type="match status" value="1"/>
</dbReference>
<dbReference type="Pfam" id="PF00196">
    <property type="entry name" value="GerE"/>
    <property type="match status" value="1"/>
</dbReference>
<name>A0A1H9J613_9PSEU</name>
<dbReference type="PANTHER" id="PTHR44688">
    <property type="entry name" value="DNA-BINDING TRANSCRIPTIONAL ACTIVATOR DEVR_DOSR"/>
    <property type="match status" value="1"/>
</dbReference>
<dbReference type="PRINTS" id="PR00038">
    <property type="entry name" value="HTHLUXR"/>
</dbReference>
<keyword evidence="2" id="KW-0238">DNA-binding</keyword>
<evidence type="ECO:0000256" key="2">
    <source>
        <dbReference type="ARBA" id="ARBA00023125"/>
    </source>
</evidence>
<evidence type="ECO:0000259" key="4">
    <source>
        <dbReference type="PROSITE" id="PS50043"/>
    </source>
</evidence>
<evidence type="ECO:0000256" key="1">
    <source>
        <dbReference type="ARBA" id="ARBA00023015"/>
    </source>
</evidence>
<dbReference type="InterPro" id="IPR036388">
    <property type="entry name" value="WH-like_DNA-bd_sf"/>
</dbReference>
<sequence>MDEDSQAGTDRGWASLTDAERCVVPCVAAGMTDRSIAEKLHVAHHTVGAHLERLYHELDIHSRVELTALSMPHHG</sequence>
<keyword evidence="6" id="KW-1185">Reference proteome</keyword>